<protein>
    <recommendedName>
        <fullName evidence="4">Gag-pro-like protein</fullName>
    </recommendedName>
</protein>
<evidence type="ECO:0000256" key="1">
    <source>
        <dbReference type="SAM" id="MobiDB-lite"/>
    </source>
</evidence>
<dbReference type="PANTHER" id="PTHR32108:SF6">
    <property type="entry name" value="GAG-PRO"/>
    <property type="match status" value="1"/>
</dbReference>
<organism evidence="2 3">
    <name type="scientific">Solanum tuberosum</name>
    <name type="common">Potato</name>
    <dbReference type="NCBI Taxonomy" id="4113"/>
    <lineage>
        <taxon>Eukaryota</taxon>
        <taxon>Viridiplantae</taxon>
        <taxon>Streptophyta</taxon>
        <taxon>Embryophyta</taxon>
        <taxon>Tracheophyta</taxon>
        <taxon>Spermatophyta</taxon>
        <taxon>Magnoliopsida</taxon>
        <taxon>eudicotyledons</taxon>
        <taxon>Gunneridae</taxon>
        <taxon>Pentapetalae</taxon>
        <taxon>asterids</taxon>
        <taxon>lamiids</taxon>
        <taxon>Solanales</taxon>
        <taxon>Solanaceae</taxon>
        <taxon>Solanoideae</taxon>
        <taxon>Solaneae</taxon>
        <taxon>Solanum</taxon>
    </lineage>
</organism>
<evidence type="ECO:0000313" key="3">
    <source>
        <dbReference type="Proteomes" id="UP000011115"/>
    </source>
</evidence>
<keyword evidence="3" id="KW-1185">Reference proteome</keyword>
<accession>M1DL75</accession>
<dbReference type="AlphaFoldDB" id="M1DL75"/>
<name>M1DL75_SOLTU</name>
<reference evidence="2" key="2">
    <citation type="submission" date="2015-06" db="UniProtKB">
        <authorList>
            <consortium name="EnsemblPlants"/>
        </authorList>
    </citation>
    <scope>IDENTIFICATION</scope>
    <source>
        <strain evidence="2">DM1-3 516 R44</strain>
    </source>
</reference>
<reference evidence="3" key="1">
    <citation type="journal article" date="2011" name="Nature">
        <title>Genome sequence and analysis of the tuber crop potato.</title>
        <authorList>
            <consortium name="The Potato Genome Sequencing Consortium"/>
        </authorList>
    </citation>
    <scope>NUCLEOTIDE SEQUENCE [LARGE SCALE GENOMIC DNA]</scope>
    <source>
        <strain evidence="3">cv. DM1-3 516 R44</strain>
    </source>
</reference>
<dbReference type="STRING" id="4113.M1DL75"/>
<dbReference type="Proteomes" id="UP000011115">
    <property type="component" value="Unassembled WGS sequence"/>
</dbReference>
<dbReference type="PaxDb" id="4113-PGSC0003DMT400090801"/>
<dbReference type="EnsemblPlants" id="PGSC0003DMT400090801">
    <property type="protein sequence ID" value="PGSC0003DMT400090801"/>
    <property type="gene ID" value="PGSC0003DMG400040372"/>
</dbReference>
<sequence length="434" mass="49187">MPNYPNVQSSYQVSLSNYPNAPHSYQAPQYQNLQTPAPTRQNPPSYRQVLSSSQNNYNLSCQEFLKKPSRVFTPLVESRTQLFERLKVAGLIRTIDPKNVNVNSRLYTPDLHCAYHSGDAGHTTEDCINLKHKIQDLIDQRIVTIQVVTSNDNGDSLLNHGGFNINMIDPKSQALLHQNARNYCQMPPPQQGHYDPPRPRLEKKPTRNFTPLIESRTKLFKRLSTARIIHPVKPKPVDTSSIFYRADRRYAYHSNSVGHDTKDCINLKHMIQNLIDQKVIRTVVPNVNSNPLPNHRGATINMIETEDKWCVVKGIVPAGADNLEKVIVSPSISEKLNFTSMTPHQVFALVSREGQNKKGINHVPPKFVPHLCQSFPVEEYTNDDGLREGIGNLFEEGDVAPKKIIETPGIRDVEPMEQVLNWTFTPLLIPRSSQ</sequence>
<dbReference type="PANTHER" id="PTHR32108">
    <property type="entry name" value="DNA-DIRECTED RNA POLYMERASE SUBUNIT ALPHA"/>
    <property type="match status" value="1"/>
</dbReference>
<feature type="region of interest" description="Disordered" evidence="1">
    <location>
        <begin position="33"/>
        <end position="52"/>
    </location>
</feature>
<evidence type="ECO:0000313" key="2">
    <source>
        <dbReference type="EnsemblPlants" id="PGSC0003DMT400090801"/>
    </source>
</evidence>
<dbReference type="HOGENOM" id="CLU_051760_0_0_1"/>
<dbReference type="InParanoid" id="M1DL75"/>
<proteinExistence type="predicted"/>
<evidence type="ECO:0008006" key="4">
    <source>
        <dbReference type="Google" id="ProtNLM"/>
    </source>
</evidence>
<dbReference type="Gramene" id="PGSC0003DMT400090801">
    <property type="protein sequence ID" value="PGSC0003DMT400090801"/>
    <property type="gene ID" value="PGSC0003DMG400040372"/>
</dbReference>